<keyword evidence="2" id="KW-0255">Endonuclease</keyword>
<dbReference type="PANTHER" id="PTHR34276:SF1">
    <property type="entry name" value="MINI-RIBONUCLEASE 3"/>
    <property type="match status" value="1"/>
</dbReference>
<evidence type="ECO:0000256" key="2">
    <source>
        <dbReference type="ARBA" id="ARBA00022759"/>
    </source>
</evidence>
<dbReference type="SUPFAM" id="SSF69065">
    <property type="entry name" value="RNase III domain-like"/>
    <property type="match status" value="1"/>
</dbReference>
<dbReference type="HOGENOM" id="CLU_091169_2_1_0"/>
<evidence type="ECO:0000259" key="4">
    <source>
        <dbReference type="Pfam" id="PF00636"/>
    </source>
</evidence>
<dbReference type="KEGG" id="dtn:DTL3_0644"/>
<keyword evidence="6" id="KW-1185">Reference proteome</keyword>
<dbReference type="OrthoDB" id="46571at2"/>
<dbReference type="Gene3D" id="1.10.1520.10">
    <property type="entry name" value="Ribonuclease III domain"/>
    <property type="match status" value="1"/>
</dbReference>
<dbReference type="GO" id="GO:0004525">
    <property type="term" value="F:ribonuclease III activity"/>
    <property type="evidence" value="ECO:0007669"/>
    <property type="project" value="InterPro"/>
</dbReference>
<evidence type="ECO:0000256" key="3">
    <source>
        <dbReference type="ARBA" id="ARBA00022801"/>
    </source>
</evidence>
<evidence type="ECO:0000256" key="1">
    <source>
        <dbReference type="ARBA" id="ARBA00022722"/>
    </source>
</evidence>
<dbReference type="PIRSF" id="PIRSF005520">
    <property type="entry name" value="UCP005520"/>
    <property type="match status" value="1"/>
</dbReference>
<evidence type="ECO:0000313" key="5">
    <source>
        <dbReference type="EMBL" id="CEP77955.1"/>
    </source>
</evidence>
<keyword evidence="3" id="KW-0378">Hydrolase</keyword>
<dbReference type="Proteomes" id="UP000032809">
    <property type="component" value="Chromosome I"/>
</dbReference>
<dbReference type="EMBL" id="LN824141">
    <property type="protein sequence ID" value="CEP77955.1"/>
    <property type="molecule type" value="Genomic_DNA"/>
</dbReference>
<dbReference type="InterPro" id="IPR036389">
    <property type="entry name" value="RNase_III_sf"/>
</dbReference>
<keyword evidence="1" id="KW-0540">Nuclease</keyword>
<dbReference type="Pfam" id="PF00636">
    <property type="entry name" value="Ribonuclease_3"/>
    <property type="match status" value="1"/>
</dbReference>
<dbReference type="InterPro" id="IPR000999">
    <property type="entry name" value="RNase_III_dom"/>
</dbReference>
<name>A0A0C7P122_DEFTU</name>
<dbReference type="InterPro" id="IPR008226">
    <property type="entry name" value="Mini3_fam"/>
</dbReference>
<organism evidence="5 6">
    <name type="scientific">Defluviitoga tunisiensis</name>
    <dbReference type="NCBI Taxonomy" id="1006576"/>
    <lineage>
        <taxon>Bacteria</taxon>
        <taxon>Thermotogati</taxon>
        <taxon>Thermotogota</taxon>
        <taxon>Thermotogae</taxon>
        <taxon>Petrotogales</taxon>
        <taxon>Petrotogaceae</taxon>
        <taxon>Defluviitoga</taxon>
    </lineage>
</organism>
<dbReference type="PANTHER" id="PTHR34276">
    <property type="entry name" value="MINI-RIBONUCLEASE 3"/>
    <property type="match status" value="1"/>
</dbReference>
<dbReference type="GO" id="GO:0006396">
    <property type="term" value="P:RNA processing"/>
    <property type="evidence" value="ECO:0007669"/>
    <property type="project" value="InterPro"/>
</dbReference>
<reference evidence="6" key="1">
    <citation type="submission" date="2014-11" db="EMBL/GenBank/DDBJ databases">
        <authorList>
            <person name="Wibberg D."/>
        </authorList>
    </citation>
    <scope>NUCLEOTIDE SEQUENCE [LARGE SCALE GENOMIC DNA]</scope>
    <source>
        <strain evidence="6">L3</strain>
    </source>
</reference>
<feature type="domain" description="RNase III" evidence="4">
    <location>
        <begin position="24"/>
        <end position="119"/>
    </location>
</feature>
<dbReference type="AlphaFoldDB" id="A0A0C7P122"/>
<evidence type="ECO:0000313" key="6">
    <source>
        <dbReference type="Proteomes" id="UP000032809"/>
    </source>
</evidence>
<protein>
    <submittedName>
        <fullName evidence="5">Ribonuclease III family protein</fullName>
    </submittedName>
</protein>
<proteinExistence type="predicted"/>
<gene>
    <name evidence="5" type="ORF">DTL3_0644</name>
</gene>
<sequence length="141" mass="16427">MKMNNIEDIFEFQLADLREIPIDNFAYIGDAVIGLIYKVKLLGDGRVKTRTVYENSKKFLSAKAHSRFIDLIYEEFTDTEKQYYKRAVNSNGAKKRGNDNEYRKSTGFEAVIGYLFLTKNYERIKELLGVIDSCMSMEETY</sequence>
<accession>A0A0C7P122</accession>
<dbReference type="STRING" id="1006576.DTL3_0644"/>